<evidence type="ECO:0008006" key="5">
    <source>
        <dbReference type="Google" id="ProtNLM"/>
    </source>
</evidence>
<dbReference type="RefSeq" id="WP_111568760.1">
    <property type="nucleotide sequence ID" value="NZ_PIPK01000002.1"/>
</dbReference>
<protein>
    <recommendedName>
        <fullName evidence="5">Cell division inhibitor SulA</fullName>
    </recommendedName>
</protein>
<dbReference type="OrthoDB" id="6239438at2"/>
<dbReference type="Proteomes" id="UP000249203">
    <property type="component" value="Unassembled WGS sequence"/>
</dbReference>
<gene>
    <name evidence="1" type="ORF">B0I24_103144</name>
    <name evidence="2" type="ORF">CWE07_03530</name>
</gene>
<sequence>MNPTHKQHRHPGLWTLPNQAPHFCANSDSFDTQGLLSALSDVSTQFEQHQRWVTLIGQPSNTSVSHVLHMLAQAGVNLRHVRWIRPSDAASKAFAAEQAMLLDNSALVVAWLDQCVQRDALRLQLARKHTQAKVMIYNDLFSPIALH</sequence>
<dbReference type="SUPFAM" id="SSF52540">
    <property type="entry name" value="P-loop containing nucleoside triphosphate hydrolases"/>
    <property type="match status" value="1"/>
</dbReference>
<dbReference type="Proteomes" id="UP000287865">
    <property type="component" value="Unassembled WGS sequence"/>
</dbReference>
<dbReference type="EMBL" id="QLMD01000003">
    <property type="protein sequence ID" value="RAJ99150.1"/>
    <property type="molecule type" value="Genomic_DNA"/>
</dbReference>
<evidence type="ECO:0000313" key="4">
    <source>
        <dbReference type="Proteomes" id="UP000287865"/>
    </source>
</evidence>
<accession>A0A327WZK0</accession>
<dbReference type="EMBL" id="PIPK01000002">
    <property type="protein sequence ID" value="RUO27700.1"/>
    <property type="molecule type" value="Genomic_DNA"/>
</dbReference>
<reference evidence="1 3" key="2">
    <citation type="submission" date="2018-06" db="EMBL/GenBank/DDBJ databases">
        <title>Genomic Encyclopedia of Type Strains, Phase III (KMG-III): the genomes of soil and plant-associated and newly described type strains.</title>
        <authorList>
            <person name="Whitman W."/>
        </authorList>
    </citation>
    <scope>NUCLEOTIDE SEQUENCE [LARGE SCALE GENOMIC DNA]</scope>
    <source>
        <strain evidence="1 3">CGMCC 1.15366</strain>
    </source>
</reference>
<evidence type="ECO:0000313" key="2">
    <source>
        <dbReference type="EMBL" id="RUO27700.1"/>
    </source>
</evidence>
<proteinExistence type="predicted"/>
<comment type="caution">
    <text evidence="1">The sequence shown here is derived from an EMBL/GenBank/DDBJ whole genome shotgun (WGS) entry which is preliminary data.</text>
</comment>
<keyword evidence="4" id="KW-1185">Reference proteome</keyword>
<reference evidence="2 4" key="1">
    <citation type="journal article" date="2018" name="Front. Microbiol.">
        <title>Genome-Based Analysis Reveals the Taxonomy and Diversity of the Family Idiomarinaceae.</title>
        <authorList>
            <person name="Liu Y."/>
            <person name="Lai Q."/>
            <person name="Shao Z."/>
        </authorList>
    </citation>
    <scope>NUCLEOTIDE SEQUENCE [LARGE SCALE GENOMIC DNA]</scope>
    <source>
        <strain evidence="2 4">CF12-14</strain>
    </source>
</reference>
<dbReference type="AlphaFoldDB" id="A0A327WZK0"/>
<evidence type="ECO:0000313" key="1">
    <source>
        <dbReference type="EMBL" id="RAJ99150.1"/>
    </source>
</evidence>
<dbReference type="Gene3D" id="3.40.50.300">
    <property type="entry name" value="P-loop containing nucleotide triphosphate hydrolases"/>
    <property type="match status" value="1"/>
</dbReference>
<dbReference type="InterPro" id="IPR027417">
    <property type="entry name" value="P-loop_NTPase"/>
</dbReference>
<evidence type="ECO:0000313" key="3">
    <source>
        <dbReference type="Proteomes" id="UP000249203"/>
    </source>
</evidence>
<organism evidence="1 3">
    <name type="scientific">Aliidiomarina maris</name>
    <dbReference type="NCBI Taxonomy" id="531312"/>
    <lineage>
        <taxon>Bacteria</taxon>
        <taxon>Pseudomonadati</taxon>
        <taxon>Pseudomonadota</taxon>
        <taxon>Gammaproteobacteria</taxon>
        <taxon>Alteromonadales</taxon>
        <taxon>Idiomarinaceae</taxon>
        <taxon>Aliidiomarina</taxon>
    </lineage>
</organism>
<name>A0A327WZK0_9GAMM</name>